<gene>
    <name evidence="5" type="primary">nemA_3</name>
    <name evidence="5" type="ORF">Poly21_54620</name>
</gene>
<evidence type="ECO:0000313" key="5">
    <source>
        <dbReference type="EMBL" id="TWU09796.1"/>
    </source>
</evidence>
<dbReference type="InterPro" id="IPR045247">
    <property type="entry name" value="Oye-like"/>
</dbReference>
<organism evidence="5 6">
    <name type="scientific">Allorhodopirellula heiligendammensis</name>
    <dbReference type="NCBI Taxonomy" id="2714739"/>
    <lineage>
        <taxon>Bacteria</taxon>
        <taxon>Pseudomonadati</taxon>
        <taxon>Planctomycetota</taxon>
        <taxon>Planctomycetia</taxon>
        <taxon>Pirellulales</taxon>
        <taxon>Pirellulaceae</taxon>
        <taxon>Allorhodopirellula</taxon>
    </lineage>
</organism>
<comment type="cofactor">
    <cofactor evidence="1">
        <name>FMN</name>
        <dbReference type="ChEBI" id="CHEBI:58210"/>
    </cofactor>
</comment>
<dbReference type="AlphaFoldDB" id="A0A5C6BES4"/>
<evidence type="ECO:0000256" key="1">
    <source>
        <dbReference type="ARBA" id="ARBA00001917"/>
    </source>
</evidence>
<dbReference type="Pfam" id="PF00724">
    <property type="entry name" value="Oxidored_FMN"/>
    <property type="match status" value="1"/>
</dbReference>
<protein>
    <submittedName>
        <fullName evidence="5">N-ethylmaleimide reductase</fullName>
        <ecNumber evidence="5">1.-.-.-</ecNumber>
    </submittedName>
</protein>
<evidence type="ECO:0000256" key="3">
    <source>
        <dbReference type="ARBA" id="ARBA00023002"/>
    </source>
</evidence>
<proteinExistence type="inferred from homology"/>
<dbReference type="FunFam" id="3.20.20.70:FF:000059">
    <property type="entry name" value="N-ethylmaleimide reductase, FMN-linked"/>
    <property type="match status" value="1"/>
</dbReference>
<dbReference type="GO" id="GO:0016628">
    <property type="term" value="F:oxidoreductase activity, acting on the CH-CH group of donors, NAD or NADP as acceptor"/>
    <property type="evidence" value="ECO:0007669"/>
    <property type="project" value="UniProtKB-ARBA"/>
</dbReference>
<comment type="caution">
    <text evidence="5">The sequence shown here is derived from an EMBL/GenBank/DDBJ whole genome shotgun (WGS) entry which is preliminary data.</text>
</comment>
<dbReference type="SUPFAM" id="SSF51395">
    <property type="entry name" value="FMN-linked oxidoreductases"/>
    <property type="match status" value="1"/>
</dbReference>
<evidence type="ECO:0000259" key="4">
    <source>
        <dbReference type="Pfam" id="PF00724"/>
    </source>
</evidence>
<sequence length="368" mass="40440">MDPHENNILFQPLRIGMLELPNRILMAPLTRARASDRVPNEMMADYYAQRASAGLIISEATAISSQGFGWQGAAGIYTSEQVNGWKRVTDRVHANGGRIFLQLWHMGRKSHSDFHQGELSVAPSPVAPIGEAHAPAGKKQYEVPRELTIADIWGVIDDYATATRRAHAAGFDGVEIHAANGYLIDQFLRSSSNHREDEYGGSIKNRTRFMREVVEAVCGAWASDRTGIRLSPTMNEGGMSDSDPIALFSYAGQILNEYDLAYVHTAEAIKPGRIFNADEPRVTPYIRKAYHGKLLTNGGFDKQSAAAAIRNGEANAIAFGQLFIANPDLPERFRIGSRLNAPDSNTYYSAGPEGYVDYPMMPYASSSP</sequence>
<dbReference type="Gene3D" id="3.20.20.70">
    <property type="entry name" value="Aldolase class I"/>
    <property type="match status" value="1"/>
</dbReference>
<dbReference type="RefSeq" id="WP_146409892.1">
    <property type="nucleotide sequence ID" value="NZ_SJPU01000007.1"/>
</dbReference>
<dbReference type="Proteomes" id="UP000319908">
    <property type="component" value="Unassembled WGS sequence"/>
</dbReference>
<dbReference type="InterPro" id="IPR013785">
    <property type="entry name" value="Aldolase_TIM"/>
</dbReference>
<dbReference type="InterPro" id="IPR001155">
    <property type="entry name" value="OxRdtase_FMN_N"/>
</dbReference>
<dbReference type="OrthoDB" id="9772736at2"/>
<dbReference type="GO" id="GO:0005829">
    <property type="term" value="C:cytosol"/>
    <property type="evidence" value="ECO:0007669"/>
    <property type="project" value="UniProtKB-ARBA"/>
</dbReference>
<dbReference type="PANTHER" id="PTHR22893">
    <property type="entry name" value="NADH OXIDOREDUCTASE-RELATED"/>
    <property type="match status" value="1"/>
</dbReference>
<evidence type="ECO:0000256" key="2">
    <source>
        <dbReference type="ARBA" id="ARBA00005979"/>
    </source>
</evidence>
<feature type="domain" description="NADH:flavin oxidoreductase/NADH oxidase N-terminal" evidence="4">
    <location>
        <begin position="9"/>
        <end position="336"/>
    </location>
</feature>
<dbReference type="CDD" id="cd02933">
    <property type="entry name" value="OYE_like_FMN"/>
    <property type="match status" value="1"/>
</dbReference>
<name>A0A5C6BES4_9BACT</name>
<dbReference type="EC" id="1.-.-.-" evidence="5"/>
<evidence type="ECO:0000313" key="6">
    <source>
        <dbReference type="Proteomes" id="UP000319908"/>
    </source>
</evidence>
<accession>A0A5C6BES4</accession>
<dbReference type="GO" id="GO:0010181">
    <property type="term" value="F:FMN binding"/>
    <property type="evidence" value="ECO:0007669"/>
    <property type="project" value="InterPro"/>
</dbReference>
<dbReference type="PANTHER" id="PTHR22893:SF91">
    <property type="entry name" value="NADPH DEHYDROGENASE 2-RELATED"/>
    <property type="match status" value="1"/>
</dbReference>
<reference evidence="5 6" key="1">
    <citation type="journal article" date="2020" name="Antonie Van Leeuwenhoek">
        <title>Rhodopirellula heiligendammensis sp. nov., Rhodopirellula pilleata sp. nov., and Rhodopirellula solitaria sp. nov. isolated from natural or artificial marine surfaces in Northern Germany and California, USA, and emended description of the genus Rhodopirellula.</title>
        <authorList>
            <person name="Kallscheuer N."/>
            <person name="Wiegand S."/>
            <person name="Jogler M."/>
            <person name="Boedeker C."/>
            <person name="Peeters S.H."/>
            <person name="Rast P."/>
            <person name="Heuer A."/>
            <person name="Jetten M.S.M."/>
            <person name="Rohde M."/>
            <person name="Jogler C."/>
        </authorList>
    </citation>
    <scope>NUCLEOTIDE SEQUENCE [LARGE SCALE GENOMIC DNA]</scope>
    <source>
        <strain evidence="5 6">Poly21</strain>
    </source>
</reference>
<keyword evidence="3 5" id="KW-0560">Oxidoreductase</keyword>
<comment type="similarity">
    <text evidence="2">Belongs to the NADH:flavin oxidoreductase/NADH oxidase family.</text>
</comment>
<dbReference type="EMBL" id="SJPU01000007">
    <property type="protein sequence ID" value="TWU09796.1"/>
    <property type="molecule type" value="Genomic_DNA"/>
</dbReference>
<keyword evidence="6" id="KW-1185">Reference proteome</keyword>